<gene>
    <name evidence="1" type="ORF">MiSe_05390</name>
</gene>
<name>A0AAV3X1J7_9CYAN</name>
<dbReference type="AlphaFoldDB" id="A0AAV3X1J7"/>
<evidence type="ECO:0000313" key="2">
    <source>
        <dbReference type="Proteomes" id="UP001050975"/>
    </source>
</evidence>
<protein>
    <recommendedName>
        <fullName evidence="3">Alpha/beta hydrolase</fullName>
    </recommendedName>
</protein>
<evidence type="ECO:0008006" key="3">
    <source>
        <dbReference type="Google" id="ProtNLM"/>
    </source>
</evidence>
<evidence type="ECO:0000313" key="1">
    <source>
        <dbReference type="EMBL" id="GET35793.1"/>
    </source>
</evidence>
<dbReference type="Proteomes" id="UP001050975">
    <property type="component" value="Unassembled WGS sequence"/>
</dbReference>
<sequence>MRGFQTTTLNPPAGTISLKDGLSLVKPEGFPGQVRVTTLSQETRSIEGDPNLNLPPGLDRFPNLFQPIGRKRTRSVDSSFGSWALVISLDVDEASRQSITPDNRLRLELPALANEQIADLLPIAFDGEDYLPVGYAAEGNNAVDVVTLPPAVVSTDAQGLPSQRDIGRTIQLFVDKKMGRYTPLIGLRRAELVDGKVEYRDIGPNQFQPGDTVALFVHGFTADTRHMVETFAPFLRDQVLPYKHLLTWD</sequence>
<keyword evidence="2" id="KW-1185">Reference proteome</keyword>
<reference evidence="1" key="1">
    <citation type="submission" date="2019-10" db="EMBL/GenBank/DDBJ databases">
        <title>Draft genome sequece of Microseira wollei NIES-4236.</title>
        <authorList>
            <person name="Yamaguchi H."/>
            <person name="Suzuki S."/>
            <person name="Kawachi M."/>
        </authorList>
    </citation>
    <scope>NUCLEOTIDE SEQUENCE</scope>
    <source>
        <strain evidence="1">NIES-4236</strain>
    </source>
</reference>
<comment type="caution">
    <text evidence="1">The sequence shown here is derived from an EMBL/GenBank/DDBJ whole genome shotgun (WGS) entry which is preliminary data.</text>
</comment>
<proteinExistence type="predicted"/>
<organism evidence="1 2">
    <name type="scientific">Microseira wollei NIES-4236</name>
    <dbReference type="NCBI Taxonomy" id="2530354"/>
    <lineage>
        <taxon>Bacteria</taxon>
        <taxon>Bacillati</taxon>
        <taxon>Cyanobacteriota</taxon>
        <taxon>Cyanophyceae</taxon>
        <taxon>Oscillatoriophycideae</taxon>
        <taxon>Aerosakkonematales</taxon>
        <taxon>Aerosakkonemataceae</taxon>
        <taxon>Microseira</taxon>
    </lineage>
</organism>
<dbReference type="EMBL" id="BLAY01000004">
    <property type="protein sequence ID" value="GET35793.1"/>
    <property type="molecule type" value="Genomic_DNA"/>
</dbReference>
<accession>A0AAV3X1J7</accession>